<dbReference type="PANTHER" id="PTHR33047:SF8">
    <property type="entry name" value="REGULATOR OF RDNA TRANSCRIPTION PROTEIN 15"/>
    <property type="match status" value="1"/>
</dbReference>
<evidence type="ECO:0000313" key="1">
    <source>
        <dbReference type="EMBL" id="CAG8852377.1"/>
    </source>
</evidence>
<gene>
    <name evidence="1" type="ORF">GMARGA_LOCUS41198</name>
</gene>
<comment type="caution">
    <text evidence="1">The sequence shown here is derived from an EMBL/GenBank/DDBJ whole genome shotgun (WGS) entry which is preliminary data.</text>
</comment>
<proteinExistence type="predicted"/>
<accession>A0ABN7XB17</accession>
<keyword evidence="2" id="KW-1185">Reference proteome</keyword>
<dbReference type="Proteomes" id="UP000789901">
    <property type="component" value="Unassembled WGS sequence"/>
</dbReference>
<evidence type="ECO:0000313" key="2">
    <source>
        <dbReference type="Proteomes" id="UP000789901"/>
    </source>
</evidence>
<protein>
    <submittedName>
        <fullName evidence="1">9498_t:CDS:1</fullName>
    </submittedName>
</protein>
<dbReference type="InterPro" id="IPR052997">
    <property type="entry name" value="RRT15-like"/>
</dbReference>
<organism evidence="1 2">
    <name type="scientific">Gigaspora margarita</name>
    <dbReference type="NCBI Taxonomy" id="4874"/>
    <lineage>
        <taxon>Eukaryota</taxon>
        <taxon>Fungi</taxon>
        <taxon>Fungi incertae sedis</taxon>
        <taxon>Mucoromycota</taxon>
        <taxon>Glomeromycotina</taxon>
        <taxon>Glomeromycetes</taxon>
        <taxon>Diversisporales</taxon>
        <taxon>Gigasporaceae</taxon>
        <taxon>Gigaspora</taxon>
    </lineage>
</organism>
<reference evidence="1 2" key="1">
    <citation type="submission" date="2021-06" db="EMBL/GenBank/DDBJ databases">
        <authorList>
            <person name="Kallberg Y."/>
            <person name="Tangrot J."/>
            <person name="Rosling A."/>
        </authorList>
    </citation>
    <scope>NUCLEOTIDE SEQUENCE [LARGE SCALE GENOMIC DNA]</scope>
    <source>
        <strain evidence="1 2">120-4 pot B 10/14</strain>
    </source>
</reference>
<dbReference type="PANTHER" id="PTHR33047">
    <property type="entry name" value="PROTEIN TAR1"/>
    <property type="match status" value="1"/>
</dbReference>
<sequence length="114" mass="12672">VNNTMLTEFCFSMVERADIEGSKSNVTMNVWLPQASYSCGNFSGTSSFKFRGFKETIGHTFMVCIHTKNQNQGSFTLVLLEISVFNEPLALSFNRCAAPAKLPSNIFNSDQSNK</sequence>
<name>A0ABN7XB17_GIGMA</name>
<dbReference type="EMBL" id="CAJVQB010111274">
    <property type="protein sequence ID" value="CAG8852377.1"/>
    <property type="molecule type" value="Genomic_DNA"/>
</dbReference>
<feature type="non-terminal residue" evidence="1">
    <location>
        <position position="1"/>
    </location>
</feature>